<reference evidence="2" key="1">
    <citation type="journal article" date="2015" name="Nature">
        <title>Complex archaea that bridge the gap between prokaryotes and eukaryotes.</title>
        <authorList>
            <person name="Spang A."/>
            <person name="Saw J.H."/>
            <person name="Jorgensen S.L."/>
            <person name="Zaremba-Niedzwiedzka K."/>
            <person name="Martijn J."/>
            <person name="Lind A.E."/>
            <person name="van Eijk R."/>
            <person name="Schleper C."/>
            <person name="Guy L."/>
            <person name="Ettema T.J."/>
        </authorList>
    </citation>
    <scope>NUCLEOTIDE SEQUENCE</scope>
</reference>
<feature type="transmembrane region" description="Helical" evidence="1">
    <location>
        <begin position="190"/>
        <end position="209"/>
    </location>
</feature>
<protein>
    <submittedName>
        <fullName evidence="2">Uncharacterized protein</fullName>
    </submittedName>
</protein>
<evidence type="ECO:0000313" key="2">
    <source>
        <dbReference type="EMBL" id="KKM95691.1"/>
    </source>
</evidence>
<dbReference type="AlphaFoldDB" id="A0A0F9M8L9"/>
<sequence length="242" mass="26949">MPTVINGEQVSQPEYRKNHYWQGRAIRAGMETSPDIQLFDGPMLDESVQVATTLDVGASMSTGVYHWPGCVHLRGKMSKEIPVYRILADMGPPSRPKYTMCKTCQPLITHFQRCRFWSGRAWVCIMVSVAVLGGPLAAVDDYKSLLKRSYVPPAAKRVRQWPKWGYRVAQRSSLARLVVDLLGCPSPSGCGLFCLLLCGIGLGFLLVFLPVLEWVLVGGWGLLLTIALYYGAYCLYMGPNDR</sequence>
<proteinExistence type="predicted"/>
<accession>A0A0F9M8L9</accession>
<comment type="caution">
    <text evidence="2">The sequence shown here is derived from an EMBL/GenBank/DDBJ whole genome shotgun (WGS) entry which is preliminary data.</text>
</comment>
<dbReference type="EMBL" id="LAZR01005973">
    <property type="protein sequence ID" value="KKM95691.1"/>
    <property type="molecule type" value="Genomic_DNA"/>
</dbReference>
<organism evidence="2">
    <name type="scientific">marine sediment metagenome</name>
    <dbReference type="NCBI Taxonomy" id="412755"/>
    <lineage>
        <taxon>unclassified sequences</taxon>
        <taxon>metagenomes</taxon>
        <taxon>ecological metagenomes</taxon>
    </lineage>
</organism>
<keyword evidence="1" id="KW-1133">Transmembrane helix</keyword>
<feature type="transmembrane region" description="Helical" evidence="1">
    <location>
        <begin position="215"/>
        <end position="236"/>
    </location>
</feature>
<gene>
    <name evidence="2" type="ORF">LCGC14_1185640</name>
</gene>
<keyword evidence="1" id="KW-0472">Membrane</keyword>
<evidence type="ECO:0000256" key="1">
    <source>
        <dbReference type="SAM" id="Phobius"/>
    </source>
</evidence>
<keyword evidence="1" id="KW-0812">Transmembrane</keyword>
<feature type="transmembrane region" description="Helical" evidence="1">
    <location>
        <begin position="119"/>
        <end position="139"/>
    </location>
</feature>
<name>A0A0F9M8L9_9ZZZZ</name>